<feature type="domain" description="HTH tetR-type" evidence="5">
    <location>
        <begin position="34"/>
        <end position="94"/>
    </location>
</feature>
<dbReference type="PROSITE" id="PS50977">
    <property type="entry name" value="HTH_TETR_2"/>
    <property type="match status" value="1"/>
</dbReference>
<dbReference type="InterPro" id="IPR001647">
    <property type="entry name" value="HTH_TetR"/>
</dbReference>
<keyword evidence="7" id="KW-1185">Reference proteome</keyword>
<comment type="caution">
    <text evidence="6">The sequence shown here is derived from an EMBL/GenBank/DDBJ whole genome shotgun (WGS) entry which is preliminary data.</text>
</comment>
<keyword evidence="1" id="KW-0805">Transcription regulation</keyword>
<evidence type="ECO:0000256" key="1">
    <source>
        <dbReference type="ARBA" id="ARBA00023015"/>
    </source>
</evidence>
<evidence type="ECO:0000259" key="5">
    <source>
        <dbReference type="PROSITE" id="PS50977"/>
    </source>
</evidence>
<name>A0A7K3M881_9ACTN</name>
<proteinExistence type="predicted"/>
<feature type="DNA-binding region" description="H-T-H motif" evidence="4">
    <location>
        <begin position="57"/>
        <end position="76"/>
    </location>
</feature>
<dbReference type="InterPro" id="IPR009057">
    <property type="entry name" value="Homeodomain-like_sf"/>
</dbReference>
<dbReference type="AlphaFoldDB" id="A0A7K3M881"/>
<dbReference type="Pfam" id="PF00440">
    <property type="entry name" value="TetR_N"/>
    <property type="match status" value="1"/>
</dbReference>
<protein>
    <submittedName>
        <fullName evidence="6">TetR family transcriptional regulator</fullName>
    </submittedName>
</protein>
<dbReference type="GO" id="GO:0003700">
    <property type="term" value="F:DNA-binding transcription factor activity"/>
    <property type="evidence" value="ECO:0007669"/>
    <property type="project" value="TreeGrafter"/>
</dbReference>
<evidence type="ECO:0000256" key="4">
    <source>
        <dbReference type="PROSITE-ProRule" id="PRU00335"/>
    </source>
</evidence>
<sequence>MWWHGISSGWVLTHRRHYLSECSPSYTGVVEERLPMRARIVEGAWGCMREHGVRSATTKAVAHRAGVSEGSIYNHFANRSELIIEAFALATQGIRQRAAELEQLVGADTVEQNLVGLMEAIIEFFREVAPIVGSILGDPELRAWFTEGAVPSPDGGALTPLTGVVEVSAYLEREYQQGRLPNRGSWPVAAAMLIGACLHYVYLEQLSPSGIHGMLPGETTSAASYARDVVHTLLDQ</sequence>
<reference evidence="6 7" key="1">
    <citation type="submission" date="2019-11" db="EMBL/GenBank/DDBJ databases">
        <authorList>
            <person name="Li X.-J."/>
            <person name="Feng X.-M."/>
        </authorList>
    </citation>
    <scope>NUCLEOTIDE SEQUENCE [LARGE SCALE GENOMIC DNA]</scope>
    <source>
        <strain evidence="6 7">XMNu-373</strain>
    </source>
</reference>
<evidence type="ECO:0000256" key="3">
    <source>
        <dbReference type="ARBA" id="ARBA00023163"/>
    </source>
</evidence>
<evidence type="ECO:0000256" key="2">
    <source>
        <dbReference type="ARBA" id="ARBA00023125"/>
    </source>
</evidence>
<dbReference type="Proteomes" id="UP000460435">
    <property type="component" value="Unassembled WGS sequence"/>
</dbReference>
<keyword evidence="2 4" id="KW-0238">DNA-binding</keyword>
<dbReference type="Gene3D" id="1.10.357.10">
    <property type="entry name" value="Tetracycline Repressor, domain 2"/>
    <property type="match status" value="1"/>
</dbReference>
<evidence type="ECO:0000313" key="6">
    <source>
        <dbReference type="EMBL" id="NDL59495.1"/>
    </source>
</evidence>
<organism evidence="6 7">
    <name type="scientific">Phytoactinopolyspora mesophila</name>
    <dbReference type="NCBI Taxonomy" id="2650750"/>
    <lineage>
        <taxon>Bacteria</taxon>
        <taxon>Bacillati</taxon>
        <taxon>Actinomycetota</taxon>
        <taxon>Actinomycetes</taxon>
        <taxon>Jiangellales</taxon>
        <taxon>Jiangellaceae</taxon>
        <taxon>Phytoactinopolyspora</taxon>
    </lineage>
</organism>
<accession>A0A7K3M881</accession>
<gene>
    <name evidence="6" type="ORF">F7O44_20700</name>
</gene>
<dbReference type="PANTHER" id="PTHR30055">
    <property type="entry name" value="HTH-TYPE TRANSCRIPTIONAL REGULATOR RUTR"/>
    <property type="match status" value="1"/>
</dbReference>
<dbReference type="EMBL" id="WLZY01000007">
    <property type="protein sequence ID" value="NDL59495.1"/>
    <property type="molecule type" value="Genomic_DNA"/>
</dbReference>
<dbReference type="SUPFAM" id="SSF46689">
    <property type="entry name" value="Homeodomain-like"/>
    <property type="match status" value="1"/>
</dbReference>
<dbReference type="GO" id="GO:0000976">
    <property type="term" value="F:transcription cis-regulatory region binding"/>
    <property type="evidence" value="ECO:0007669"/>
    <property type="project" value="TreeGrafter"/>
</dbReference>
<keyword evidence="3" id="KW-0804">Transcription</keyword>
<dbReference type="InterPro" id="IPR050109">
    <property type="entry name" value="HTH-type_TetR-like_transc_reg"/>
</dbReference>
<dbReference type="PRINTS" id="PR00455">
    <property type="entry name" value="HTHTETR"/>
</dbReference>
<evidence type="ECO:0000313" key="7">
    <source>
        <dbReference type="Proteomes" id="UP000460435"/>
    </source>
</evidence>
<dbReference type="PANTHER" id="PTHR30055:SF234">
    <property type="entry name" value="HTH-TYPE TRANSCRIPTIONAL REGULATOR BETI"/>
    <property type="match status" value="1"/>
</dbReference>